<comment type="miscellaneous">
    <text evidence="5">May also have succinyldiaminopimelate aminotransferase activity, thus carrying out the corresponding step in lysine biosynthesis.</text>
</comment>
<dbReference type="Pfam" id="PF00202">
    <property type="entry name" value="Aminotran_3"/>
    <property type="match status" value="1"/>
</dbReference>
<dbReference type="HAMAP" id="MF_01107">
    <property type="entry name" value="ArgD_aminotrans_3"/>
    <property type="match status" value="1"/>
</dbReference>
<dbReference type="CDD" id="cd00610">
    <property type="entry name" value="OAT_like"/>
    <property type="match status" value="1"/>
</dbReference>
<dbReference type="GO" id="GO:0042802">
    <property type="term" value="F:identical protein binding"/>
    <property type="evidence" value="ECO:0007669"/>
    <property type="project" value="TreeGrafter"/>
</dbReference>
<feature type="modified residue" description="N6-(pyridoxal phosphate)lysine" evidence="5">
    <location>
        <position position="251"/>
    </location>
</feature>
<name>R6WEN8_9FIRM</name>
<dbReference type="Proteomes" id="UP000014937">
    <property type="component" value="Unassembled WGS sequence"/>
</dbReference>
<accession>R6WEN8</accession>
<comment type="subunit">
    <text evidence="5">Homodimer.</text>
</comment>
<dbReference type="PROSITE" id="PS00600">
    <property type="entry name" value="AA_TRANSFER_CLASS_3"/>
    <property type="match status" value="1"/>
</dbReference>
<dbReference type="PIRSF" id="PIRSF000521">
    <property type="entry name" value="Transaminase_4ab_Lys_Orn"/>
    <property type="match status" value="1"/>
</dbReference>
<dbReference type="Gene3D" id="3.40.640.10">
    <property type="entry name" value="Type I PLP-dependent aspartate aminotransferase-like (Major domain)"/>
    <property type="match status" value="1"/>
</dbReference>
<dbReference type="PANTHER" id="PTHR11986:SF79">
    <property type="entry name" value="ACETYLORNITHINE AMINOTRANSFERASE, MITOCHONDRIAL"/>
    <property type="match status" value="1"/>
</dbReference>
<comment type="pathway">
    <text evidence="5">Amino-acid biosynthesis; L-arginine biosynthesis; N(2)-acetyl-L-ornithine from L-glutamate: step 4/4.</text>
</comment>
<keyword evidence="1 5" id="KW-0032">Aminotransferase</keyword>
<gene>
    <name evidence="5" type="primary">argD</name>
    <name evidence="6" type="ORF">BN587_01530</name>
</gene>
<dbReference type="NCBIfam" id="TIGR00707">
    <property type="entry name" value="argD"/>
    <property type="match status" value="1"/>
</dbReference>
<feature type="binding site" evidence="5">
    <location>
        <position position="280"/>
    </location>
    <ligand>
        <name>pyridoxal 5'-phosphate</name>
        <dbReference type="ChEBI" id="CHEBI:597326"/>
    </ligand>
</feature>
<dbReference type="InterPro" id="IPR004636">
    <property type="entry name" value="AcOrn/SuccOrn_fam"/>
</dbReference>
<dbReference type="RefSeq" id="WP_021720574.1">
    <property type="nucleotide sequence ID" value="NZ_FR892806.1"/>
</dbReference>
<keyword evidence="3 5" id="KW-0808">Transferase</keyword>
<dbReference type="SUPFAM" id="SSF53383">
    <property type="entry name" value="PLP-dependent transferases"/>
    <property type="match status" value="1"/>
</dbReference>
<feature type="binding site" evidence="5">
    <location>
        <begin position="222"/>
        <end position="225"/>
    </location>
    <ligand>
        <name>pyridoxal 5'-phosphate</name>
        <dbReference type="ChEBI" id="CHEBI:597326"/>
    </ligand>
</feature>
<dbReference type="FunFam" id="3.40.640.10:FF:000004">
    <property type="entry name" value="Acetylornithine aminotransferase"/>
    <property type="match status" value="1"/>
</dbReference>
<dbReference type="PANTHER" id="PTHR11986">
    <property type="entry name" value="AMINOTRANSFERASE CLASS III"/>
    <property type="match status" value="1"/>
</dbReference>
<keyword evidence="2 5" id="KW-0028">Amino-acid biosynthesis</keyword>
<dbReference type="InterPro" id="IPR015421">
    <property type="entry name" value="PyrdxlP-dep_Trfase_major"/>
</dbReference>
<dbReference type="GO" id="GO:0003992">
    <property type="term" value="F:N2-acetyl-L-ornithine:2-oxoglutarate 5-aminotransferase activity"/>
    <property type="evidence" value="ECO:0007669"/>
    <property type="project" value="UniProtKB-UniRule"/>
</dbReference>
<dbReference type="InterPro" id="IPR005814">
    <property type="entry name" value="Aminotrans_3"/>
</dbReference>
<sequence length="396" mass="42944">MDKKIIIEETEKYYLPVFGRYPMVMELGQGCRVWDNEGNEYVDAFAGIAVNSLGYNHPVLVKAISEQAGKLMHCSNLYYTEIQAKALRMVAEATGMDRIFFANCGAEGNEGAMKLARKYGVSKAPTKYKIISADESFHGRTFDTLAATGHDYYHVGYGPLSPGHVLVPYGDIKALEAQMDDDVCAVLLEPIQGEGGVHVPPDEYLQQVRALCDKHDALLIFDEVQTGVARTGKWFAYMHSGVKPDILTFAKGIGGGFPVAGFAVPERLAHVFKPGDHGGTFGGNPLACAAVYATLTTIKSEGLVDKVAEKGEYFKNELRKLQEKYPDKVTDVRGCGLMLGMEVAGEGKPIVESCLSNNVIVNCTAGNVIRIVPPLIISREEIDIVVAALDKALAAC</sequence>
<dbReference type="GO" id="GO:0005737">
    <property type="term" value="C:cytoplasm"/>
    <property type="evidence" value="ECO:0007669"/>
    <property type="project" value="UniProtKB-SubCell"/>
</dbReference>
<organism evidence="6">
    <name type="scientific">Phascolarctobacterium succinatutens CAG:287</name>
    <dbReference type="NCBI Taxonomy" id="1263101"/>
    <lineage>
        <taxon>Bacteria</taxon>
        <taxon>Bacillati</taxon>
        <taxon>Bacillota</taxon>
        <taxon>Negativicutes</taxon>
        <taxon>Acidaminococcales</taxon>
        <taxon>Acidaminococcaceae</taxon>
        <taxon>Phascolarctobacterium</taxon>
    </lineage>
</organism>
<evidence type="ECO:0000256" key="1">
    <source>
        <dbReference type="ARBA" id="ARBA00022576"/>
    </source>
</evidence>
<comment type="subcellular location">
    <subcellularLocation>
        <location evidence="5">Cytoplasm</location>
    </subcellularLocation>
</comment>
<comment type="cofactor">
    <cofactor evidence="5">
        <name>pyridoxal 5'-phosphate</name>
        <dbReference type="ChEBI" id="CHEBI:597326"/>
    </cofactor>
    <text evidence="5">Binds 1 pyridoxal phosphate per subunit.</text>
</comment>
<feature type="binding site" evidence="5">
    <location>
        <position position="137"/>
    </location>
    <ligand>
        <name>pyridoxal 5'-phosphate</name>
        <dbReference type="ChEBI" id="CHEBI:597326"/>
    </ligand>
</feature>
<evidence type="ECO:0000256" key="2">
    <source>
        <dbReference type="ARBA" id="ARBA00022605"/>
    </source>
</evidence>
<keyword evidence="5" id="KW-0963">Cytoplasm</keyword>
<dbReference type="InterPro" id="IPR049704">
    <property type="entry name" value="Aminotrans_3_PPA_site"/>
</dbReference>
<dbReference type="GO" id="GO:0006526">
    <property type="term" value="P:L-arginine biosynthetic process"/>
    <property type="evidence" value="ECO:0007669"/>
    <property type="project" value="UniProtKB-UniRule"/>
</dbReference>
<dbReference type="HOGENOM" id="CLU_016922_10_1_9"/>
<evidence type="ECO:0000256" key="5">
    <source>
        <dbReference type="HAMAP-Rule" id="MF_01107"/>
    </source>
</evidence>
<keyword evidence="5" id="KW-0055">Arginine biosynthesis</keyword>
<keyword evidence="4 5" id="KW-0663">Pyridoxal phosphate</keyword>
<dbReference type="UniPathway" id="UPA00068">
    <property type="reaction ID" value="UER00109"/>
</dbReference>
<evidence type="ECO:0000313" key="6">
    <source>
        <dbReference type="EMBL" id="CDD09543.1"/>
    </source>
</evidence>
<reference evidence="6" key="1">
    <citation type="submission" date="2012-11" db="EMBL/GenBank/DDBJ databases">
        <title>Dependencies among metagenomic species, viruses, plasmids and units of genetic variation.</title>
        <authorList>
            <person name="Nielsen H.B."/>
            <person name="Almeida M."/>
            <person name="Juncker A.S."/>
            <person name="Rasmussen S."/>
            <person name="Li J."/>
            <person name="Sunagawa S."/>
            <person name="Plichta D."/>
            <person name="Gautier L."/>
            <person name="Le Chatelier E."/>
            <person name="Peletier E."/>
            <person name="Bonde I."/>
            <person name="Nielsen T."/>
            <person name="Manichanh C."/>
            <person name="Arumugam M."/>
            <person name="Batto J."/>
            <person name="Santos M.B.Q.D."/>
            <person name="Blom N."/>
            <person name="Borruel N."/>
            <person name="Burgdorf K.S."/>
            <person name="Boumezbeur F."/>
            <person name="Casellas F."/>
            <person name="Dore J."/>
            <person name="Guarner F."/>
            <person name="Hansen T."/>
            <person name="Hildebrand F."/>
            <person name="Kaas R.S."/>
            <person name="Kennedy S."/>
            <person name="Kristiansen K."/>
            <person name="Kultima J.R."/>
            <person name="Leonard P."/>
            <person name="Levenez F."/>
            <person name="Lund O."/>
            <person name="Moumen B."/>
            <person name="Le Paslier D."/>
            <person name="Pons N."/>
            <person name="Pedersen O."/>
            <person name="Prifti E."/>
            <person name="Qin J."/>
            <person name="Raes J."/>
            <person name="Tap J."/>
            <person name="Tims S."/>
            <person name="Ussery D.W."/>
            <person name="Yamada T."/>
            <person name="MetaHit consortium"/>
            <person name="Renault P."/>
            <person name="Sicheritz-Ponten T."/>
            <person name="Bork P."/>
            <person name="Wang J."/>
            <person name="Brunak S."/>
            <person name="Ehrlich S.D."/>
        </authorList>
    </citation>
    <scope>NUCLEOTIDE SEQUENCE [LARGE SCALE GENOMIC DNA]</scope>
</reference>
<evidence type="ECO:0000256" key="4">
    <source>
        <dbReference type="ARBA" id="ARBA00022898"/>
    </source>
</evidence>
<protein>
    <recommendedName>
        <fullName evidence="5">Acetylornithine aminotransferase</fullName>
        <shortName evidence="5">ACOAT</shortName>
        <ecNumber evidence="5">2.6.1.11</ecNumber>
    </recommendedName>
</protein>
<dbReference type="AlphaFoldDB" id="R6WEN8"/>
<comment type="catalytic activity">
    <reaction evidence="5">
        <text>N(2)-acetyl-L-ornithine + 2-oxoglutarate = N-acetyl-L-glutamate 5-semialdehyde + L-glutamate</text>
        <dbReference type="Rhea" id="RHEA:18049"/>
        <dbReference type="ChEBI" id="CHEBI:16810"/>
        <dbReference type="ChEBI" id="CHEBI:29123"/>
        <dbReference type="ChEBI" id="CHEBI:29985"/>
        <dbReference type="ChEBI" id="CHEBI:57805"/>
        <dbReference type="EC" id="2.6.1.11"/>
    </reaction>
</comment>
<feature type="binding site" evidence="5">
    <location>
        <begin position="105"/>
        <end position="106"/>
    </location>
    <ligand>
        <name>pyridoxal 5'-phosphate</name>
        <dbReference type="ChEBI" id="CHEBI:597326"/>
    </ligand>
</feature>
<dbReference type="GO" id="GO:0030170">
    <property type="term" value="F:pyridoxal phosphate binding"/>
    <property type="evidence" value="ECO:0007669"/>
    <property type="project" value="InterPro"/>
</dbReference>
<dbReference type="EC" id="2.6.1.11" evidence="5"/>
<proteinExistence type="inferred from homology"/>
<evidence type="ECO:0000256" key="3">
    <source>
        <dbReference type="ARBA" id="ARBA00022679"/>
    </source>
</evidence>
<dbReference type="InterPro" id="IPR015424">
    <property type="entry name" value="PyrdxlP-dep_Trfase"/>
</dbReference>
<dbReference type="InterPro" id="IPR015422">
    <property type="entry name" value="PyrdxlP-dep_Trfase_small"/>
</dbReference>
<comment type="similarity">
    <text evidence="5">Belongs to the class-III pyridoxal-phosphate-dependent aminotransferase family. ArgD subfamily.</text>
</comment>
<comment type="caution">
    <text evidence="5">Lacks conserved residue(s) required for the propagation of feature annotation.</text>
</comment>
<feature type="binding site" evidence="5">
    <location>
        <position position="140"/>
    </location>
    <ligand>
        <name>N(2)-acetyl-L-ornithine</name>
        <dbReference type="ChEBI" id="CHEBI:57805"/>
    </ligand>
</feature>
<dbReference type="InterPro" id="IPR050103">
    <property type="entry name" value="Class-III_PLP-dep_AT"/>
</dbReference>
<dbReference type="NCBIfam" id="NF002325">
    <property type="entry name" value="PRK01278.1"/>
    <property type="match status" value="1"/>
</dbReference>
<comment type="caution">
    <text evidence="6">The sequence shown here is derived from an EMBL/GenBank/DDBJ whole genome shotgun (WGS) entry which is preliminary data.</text>
</comment>
<dbReference type="EMBL" id="CBGL010000009">
    <property type="protein sequence ID" value="CDD09543.1"/>
    <property type="molecule type" value="Genomic_DNA"/>
</dbReference>
<dbReference type="Gene3D" id="3.90.1150.10">
    <property type="entry name" value="Aspartate Aminotransferase, domain 1"/>
    <property type="match status" value="1"/>
</dbReference>